<dbReference type="RefSeq" id="WP_157000579.1">
    <property type="nucleotide sequence ID" value="NZ_JXSQ01000021.1"/>
</dbReference>
<comment type="catalytic activity">
    <reaction evidence="1">
        <text>ATP + protein L-histidine = ADP + protein N-phospho-L-histidine.</text>
        <dbReference type="EC" id="2.7.13.3"/>
    </reaction>
</comment>
<feature type="domain" description="HAMP" evidence="14">
    <location>
        <begin position="205"/>
        <end position="258"/>
    </location>
</feature>
<dbReference type="InterPro" id="IPR050428">
    <property type="entry name" value="TCS_sensor_his_kinase"/>
</dbReference>
<reference evidence="15 16" key="1">
    <citation type="submission" date="2015-01" db="EMBL/GenBank/DDBJ databases">
        <title>Draft genome sequence of Leucobacter komagatae strain VKM ST2845.</title>
        <authorList>
            <person name="Karlyshev A.V."/>
            <person name="Kudryashova E.B."/>
        </authorList>
    </citation>
    <scope>NUCLEOTIDE SEQUENCE [LARGE SCALE GENOMIC DNA]</scope>
    <source>
        <strain evidence="15 16">VKM ST2845</strain>
    </source>
</reference>
<dbReference type="SUPFAM" id="SSF158472">
    <property type="entry name" value="HAMP domain-like"/>
    <property type="match status" value="1"/>
</dbReference>
<dbReference type="Gene3D" id="6.10.340.10">
    <property type="match status" value="1"/>
</dbReference>
<dbReference type="InterPro" id="IPR005467">
    <property type="entry name" value="His_kinase_dom"/>
</dbReference>
<feature type="compositionally biased region" description="Polar residues" evidence="11">
    <location>
        <begin position="431"/>
        <end position="443"/>
    </location>
</feature>
<evidence type="ECO:0000256" key="11">
    <source>
        <dbReference type="SAM" id="MobiDB-lite"/>
    </source>
</evidence>
<dbReference type="AlphaFoldDB" id="A0A0D0IJL7"/>
<evidence type="ECO:0000256" key="7">
    <source>
        <dbReference type="ARBA" id="ARBA00022777"/>
    </source>
</evidence>
<keyword evidence="8 12" id="KW-1133">Transmembrane helix</keyword>
<dbReference type="PANTHER" id="PTHR45436:SF5">
    <property type="entry name" value="SENSOR HISTIDINE KINASE TRCS"/>
    <property type="match status" value="1"/>
</dbReference>
<sequence length="548" mass="59171">MTQLRDFGTHWADVSLRTKITIVTVFILFLGLIVAGVGTFSVLRPILINQQSAELAQIRNNPTNVFAPGTDPERLSADDVFTANPRYYVAFLAPDGSVLFDNSRDRRAATLPDVANYGISLKFAAAREGESVAPIEMSSADGTHWRGVTTLLYVDGVEHQASGTLLIADSTTTINQHVAQYIIVFTGFGIAVILLGAALTRILITTTLLPLAEVEQTALEISRGDFSKRIIVASPHTEVGHLGDSLNVMLDRLDGSLEERERTIERMRRFVGDASHELRTPLVSVRGYAELYRMGALQTPEQVGQAMERIEKEAIRMTSLVEDLLALARLDERRPLQLAKLSLNQLARDAALDARAGAPDREISVVEAPSDPKAFGDENKIRQLITNLIGNAKQHTPEGSPIEIVVTALPQPIDDAAVAAVEQLPVAGSGKRSSGSAPMTGSTGVIRVDPKGMTRFEIVDHGEGIPEQIREKIFGRFWRADSSRNRETGGSGLGLAIVRSIVEAHRGTVTVHETPGGGATFRVDLPAAPRDPEPGADDAEQAPQPADS</sequence>
<feature type="transmembrane region" description="Helical" evidence="12">
    <location>
        <begin position="20"/>
        <end position="43"/>
    </location>
</feature>
<dbReference type="CDD" id="cd06225">
    <property type="entry name" value="HAMP"/>
    <property type="match status" value="1"/>
</dbReference>
<dbReference type="SUPFAM" id="SSF55874">
    <property type="entry name" value="ATPase domain of HSP90 chaperone/DNA topoisomerase II/histidine kinase"/>
    <property type="match status" value="1"/>
</dbReference>
<evidence type="ECO:0000256" key="12">
    <source>
        <dbReference type="SAM" id="Phobius"/>
    </source>
</evidence>
<dbReference type="SUPFAM" id="SSF47384">
    <property type="entry name" value="Homodimeric domain of signal transducing histidine kinase"/>
    <property type="match status" value="1"/>
</dbReference>
<dbReference type="PROSITE" id="PS50109">
    <property type="entry name" value="HIS_KIN"/>
    <property type="match status" value="1"/>
</dbReference>
<evidence type="ECO:0000313" key="15">
    <source>
        <dbReference type="EMBL" id="KIP51834.1"/>
    </source>
</evidence>
<dbReference type="FunFam" id="1.10.287.130:FF:000001">
    <property type="entry name" value="Two-component sensor histidine kinase"/>
    <property type="match status" value="1"/>
</dbReference>
<dbReference type="GO" id="GO:0000155">
    <property type="term" value="F:phosphorelay sensor kinase activity"/>
    <property type="evidence" value="ECO:0007669"/>
    <property type="project" value="InterPro"/>
</dbReference>
<evidence type="ECO:0000256" key="2">
    <source>
        <dbReference type="ARBA" id="ARBA00004236"/>
    </source>
</evidence>
<feature type="region of interest" description="Disordered" evidence="11">
    <location>
        <begin position="515"/>
        <end position="548"/>
    </location>
</feature>
<dbReference type="InterPro" id="IPR003661">
    <property type="entry name" value="HisK_dim/P_dom"/>
</dbReference>
<protein>
    <recommendedName>
        <fullName evidence="3">histidine kinase</fullName>
        <ecNumber evidence="3">2.7.13.3</ecNumber>
    </recommendedName>
</protein>
<dbReference type="GO" id="GO:0005886">
    <property type="term" value="C:plasma membrane"/>
    <property type="evidence" value="ECO:0007669"/>
    <property type="project" value="UniProtKB-SubCell"/>
</dbReference>
<keyword evidence="10 12" id="KW-0472">Membrane</keyword>
<keyword evidence="6 12" id="KW-0812">Transmembrane</keyword>
<name>A0A0D0IJL7_9MICO</name>
<feature type="transmembrane region" description="Helical" evidence="12">
    <location>
        <begin position="181"/>
        <end position="204"/>
    </location>
</feature>
<keyword evidence="5" id="KW-0808">Transferase</keyword>
<evidence type="ECO:0000256" key="4">
    <source>
        <dbReference type="ARBA" id="ARBA00022553"/>
    </source>
</evidence>
<evidence type="ECO:0000256" key="9">
    <source>
        <dbReference type="ARBA" id="ARBA00023012"/>
    </source>
</evidence>
<dbReference type="PROSITE" id="PS50885">
    <property type="entry name" value="HAMP"/>
    <property type="match status" value="1"/>
</dbReference>
<dbReference type="PANTHER" id="PTHR45436">
    <property type="entry name" value="SENSOR HISTIDINE KINASE YKOH"/>
    <property type="match status" value="1"/>
</dbReference>
<dbReference type="Gene3D" id="3.30.565.10">
    <property type="entry name" value="Histidine kinase-like ATPase, C-terminal domain"/>
    <property type="match status" value="1"/>
</dbReference>
<dbReference type="EMBL" id="JXSQ01000021">
    <property type="protein sequence ID" value="KIP51834.1"/>
    <property type="molecule type" value="Genomic_DNA"/>
</dbReference>
<dbReference type="InterPro" id="IPR036097">
    <property type="entry name" value="HisK_dim/P_sf"/>
</dbReference>
<feature type="domain" description="Histidine kinase" evidence="13">
    <location>
        <begin position="273"/>
        <end position="529"/>
    </location>
</feature>
<dbReference type="EC" id="2.7.13.3" evidence="3"/>
<accession>A0A0D0IJL7</accession>
<dbReference type="Pfam" id="PF02518">
    <property type="entry name" value="HATPase_c"/>
    <property type="match status" value="1"/>
</dbReference>
<dbReference type="SMART" id="SM00304">
    <property type="entry name" value="HAMP"/>
    <property type="match status" value="1"/>
</dbReference>
<gene>
    <name evidence="15" type="ORF">SD72_12895</name>
</gene>
<evidence type="ECO:0000313" key="16">
    <source>
        <dbReference type="Proteomes" id="UP000032120"/>
    </source>
</evidence>
<comment type="subcellular location">
    <subcellularLocation>
        <location evidence="2">Cell membrane</location>
    </subcellularLocation>
</comment>
<dbReference type="Pfam" id="PF00512">
    <property type="entry name" value="HisKA"/>
    <property type="match status" value="1"/>
</dbReference>
<dbReference type="InterPro" id="IPR003660">
    <property type="entry name" value="HAMP_dom"/>
</dbReference>
<evidence type="ECO:0000259" key="14">
    <source>
        <dbReference type="PROSITE" id="PS50885"/>
    </source>
</evidence>
<feature type="region of interest" description="Disordered" evidence="11">
    <location>
        <begin position="427"/>
        <end position="447"/>
    </location>
</feature>
<proteinExistence type="predicted"/>
<dbReference type="OrthoDB" id="9786919at2"/>
<evidence type="ECO:0000256" key="6">
    <source>
        <dbReference type="ARBA" id="ARBA00022692"/>
    </source>
</evidence>
<dbReference type="InterPro" id="IPR036890">
    <property type="entry name" value="HATPase_C_sf"/>
</dbReference>
<dbReference type="InterPro" id="IPR003594">
    <property type="entry name" value="HATPase_dom"/>
</dbReference>
<evidence type="ECO:0000256" key="1">
    <source>
        <dbReference type="ARBA" id="ARBA00000085"/>
    </source>
</evidence>
<dbReference type="SMART" id="SM00388">
    <property type="entry name" value="HisKA"/>
    <property type="match status" value="1"/>
</dbReference>
<dbReference type="PRINTS" id="PR00344">
    <property type="entry name" value="BCTRLSENSOR"/>
</dbReference>
<organism evidence="15 16">
    <name type="scientific">Leucobacter komagatae</name>
    <dbReference type="NCBI Taxonomy" id="55969"/>
    <lineage>
        <taxon>Bacteria</taxon>
        <taxon>Bacillati</taxon>
        <taxon>Actinomycetota</taxon>
        <taxon>Actinomycetes</taxon>
        <taxon>Micrococcales</taxon>
        <taxon>Microbacteriaceae</taxon>
        <taxon>Leucobacter</taxon>
    </lineage>
</organism>
<evidence type="ECO:0000256" key="3">
    <source>
        <dbReference type="ARBA" id="ARBA00012438"/>
    </source>
</evidence>
<dbReference type="Pfam" id="PF00672">
    <property type="entry name" value="HAMP"/>
    <property type="match status" value="1"/>
</dbReference>
<evidence type="ECO:0000256" key="10">
    <source>
        <dbReference type="ARBA" id="ARBA00023136"/>
    </source>
</evidence>
<comment type="caution">
    <text evidence="15">The sequence shown here is derived from an EMBL/GenBank/DDBJ whole genome shotgun (WGS) entry which is preliminary data.</text>
</comment>
<evidence type="ECO:0000256" key="5">
    <source>
        <dbReference type="ARBA" id="ARBA00022679"/>
    </source>
</evidence>
<evidence type="ECO:0000256" key="8">
    <source>
        <dbReference type="ARBA" id="ARBA00022989"/>
    </source>
</evidence>
<keyword evidence="9" id="KW-0902">Two-component regulatory system</keyword>
<keyword evidence="7 15" id="KW-0418">Kinase</keyword>
<dbReference type="Gene3D" id="1.10.287.130">
    <property type="match status" value="1"/>
</dbReference>
<dbReference type="CDD" id="cd00082">
    <property type="entry name" value="HisKA"/>
    <property type="match status" value="1"/>
</dbReference>
<keyword evidence="16" id="KW-1185">Reference proteome</keyword>
<keyword evidence="4" id="KW-0597">Phosphoprotein</keyword>
<dbReference type="SMART" id="SM00387">
    <property type="entry name" value="HATPase_c"/>
    <property type="match status" value="1"/>
</dbReference>
<dbReference type="InterPro" id="IPR004358">
    <property type="entry name" value="Sig_transdc_His_kin-like_C"/>
</dbReference>
<dbReference type="Proteomes" id="UP000032120">
    <property type="component" value="Unassembled WGS sequence"/>
</dbReference>
<evidence type="ECO:0000259" key="13">
    <source>
        <dbReference type="PROSITE" id="PS50109"/>
    </source>
</evidence>